<name>A0A2J6R3I2_HYAVF</name>
<organism evidence="6 7">
    <name type="scientific">Hyaloscypha variabilis (strain UAMH 11265 / GT02V1 / F)</name>
    <name type="common">Meliniomyces variabilis</name>
    <dbReference type="NCBI Taxonomy" id="1149755"/>
    <lineage>
        <taxon>Eukaryota</taxon>
        <taxon>Fungi</taxon>
        <taxon>Dikarya</taxon>
        <taxon>Ascomycota</taxon>
        <taxon>Pezizomycotina</taxon>
        <taxon>Leotiomycetes</taxon>
        <taxon>Helotiales</taxon>
        <taxon>Hyaloscyphaceae</taxon>
        <taxon>Hyaloscypha</taxon>
        <taxon>Hyaloscypha variabilis</taxon>
    </lineage>
</organism>
<comment type="subcellular location">
    <subcellularLocation>
        <location evidence="1">Cell inner membrane</location>
        <topology evidence="1">Multi-pass membrane protein</topology>
    </subcellularLocation>
</comment>
<dbReference type="SUPFAM" id="SSF103473">
    <property type="entry name" value="MFS general substrate transporter"/>
    <property type="match status" value="1"/>
</dbReference>
<feature type="transmembrane region" description="Helical" evidence="4">
    <location>
        <begin position="445"/>
        <end position="466"/>
    </location>
</feature>
<dbReference type="InterPro" id="IPR011701">
    <property type="entry name" value="MFS"/>
</dbReference>
<feature type="transmembrane region" description="Helical" evidence="4">
    <location>
        <begin position="514"/>
        <end position="531"/>
    </location>
</feature>
<keyword evidence="4" id="KW-0472">Membrane</keyword>
<keyword evidence="7" id="KW-1185">Reference proteome</keyword>
<feature type="transmembrane region" description="Helical" evidence="4">
    <location>
        <begin position="27"/>
        <end position="48"/>
    </location>
</feature>
<feature type="transmembrane region" description="Helical" evidence="4">
    <location>
        <begin position="537"/>
        <end position="556"/>
    </location>
</feature>
<evidence type="ECO:0000313" key="7">
    <source>
        <dbReference type="Proteomes" id="UP000235786"/>
    </source>
</evidence>
<evidence type="ECO:0000259" key="5">
    <source>
        <dbReference type="Pfam" id="PF20684"/>
    </source>
</evidence>
<feature type="compositionally biased region" description="Polar residues" evidence="3">
    <location>
        <begin position="319"/>
        <end position="331"/>
    </location>
</feature>
<dbReference type="PANTHER" id="PTHR43702">
    <property type="entry name" value="L-FUCOSE-PROTON SYMPORTER"/>
    <property type="match status" value="1"/>
</dbReference>
<dbReference type="InterPro" id="IPR049326">
    <property type="entry name" value="Rhodopsin_dom_fungi"/>
</dbReference>
<reference evidence="6 7" key="1">
    <citation type="submission" date="2016-04" db="EMBL/GenBank/DDBJ databases">
        <title>A degradative enzymes factory behind the ericoid mycorrhizal symbiosis.</title>
        <authorList>
            <consortium name="DOE Joint Genome Institute"/>
            <person name="Martino E."/>
            <person name="Morin E."/>
            <person name="Grelet G."/>
            <person name="Kuo A."/>
            <person name="Kohler A."/>
            <person name="Daghino S."/>
            <person name="Barry K."/>
            <person name="Choi C."/>
            <person name="Cichocki N."/>
            <person name="Clum A."/>
            <person name="Copeland A."/>
            <person name="Hainaut M."/>
            <person name="Haridas S."/>
            <person name="Labutti K."/>
            <person name="Lindquist E."/>
            <person name="Lipzen A."/>
            <person name="Khouja H.-R."/>
            <person name="Murat C."/>
            <person name="Ohm R."/>
            <person name="Olson A."/>
            <person name="Spatafora J."/>
            <person name="Veneault-Fourrey C."/>
            <person name="Henrissat B."/>
            <person name="Grigoriev I."/>
            <person name="Martin F."/>
            <person name="Perotto S."/>
        </authorList>
    </citation>
    <scope>NUCLEOTIDE SEQUENCE [LARGE SCALE GENOMIC DNA]</scope>
    <source>
        <strain evidence="6 7">F</strain>
    </source>
</reference>
<proteinExistence type="predicted"/>
<feature type="transmembrane region" description="Helical" evidence="4">
    <location>
        <begin position="105"/>
        <end position="127"/>
    </location>
</feature>
<feature type="transmembrane region" description="Helical" evidence="4">
    <location>
        <begin position="260"/>
        <end position="284"/>
    </location>
</feature>
<feature type="region of interest" description="Disordered" evidence="3">
    <location>
        <begin position="319"/>
        <end position="342"/>
    </location>
</feature>
<dbReference type="Pfam" id="PF07690">
    <property type="entry name" value="MFS_1"/>
    <property type="match status" value="1"/>
</dbReference>
<feature type="transmembrane region" description="Helical" evidence="4">
    <location>
        <begin position="614"/>
        <end position="633"/>
    </location>
</feature>
<accession>A0A2J6R3I2</accession>
<feature type="transmembrane region" description="Helical" evidence="4">
    <location>
        <begin position="802"/>
        <end position="821"/>
    </location>
</feature>
<evidence type="ECO:0000256" key="2">
    <source>
        <dbReference type="ARBA" id="ARBA00022475"/>
    </source>
</evidence>
<evidence type="ECO:0000256" key="4">
    <source>
        <dbReference type="SAM" id="Phobius"/>
    </source>
</evidence>
<dbReference type="STRING" id="1149755.A0A2J6R3I2"/>
<evidence type="ECO:0000313" key="6">
    <source>
        <dbReference type="EMBL" id="PMD33074.1"/>
    </source>
</evidence>
<sequence length="956" mass="104394">MSVSAQRGPYLSFAGLGSNVPDRRQSVLVVTTTTLVIATVFTTARLISRLVIVRKITWDDYFIVFGWVLAFGLSFSVCYGTSKGLGLLDANIPADWLYPLRKCEYAFAVLYNPALMATKSSILILYLRLSRNAHKLLRVASWVTLAVVNVAGLVLTFFNVFQCIPVSEVFAPVGTCIPLITLYLASVPVNVITDIAILVLPIPVLTSMQLPRKQKIILIATFGLGTYVIATDVVRIYYLQQSSGPSNPQTSPLLGNEVNFSYHAAISFMWSAVEVNLGIVCACIPTMKPLISRVLPMLIDNRRSTSCSSCFGSLYKSSNQGTTAISSPTPGNGTGMPSPIPFPPPALISANDSLLVSRDRFSSNATEWTVTGDGTHEQNHVIQEAIRPLPNVGLGLQEHIASPIAETERENRASTVQGRTEAEVFFGFIHLRAPRNMLRASTRDSIKYCTLISVMLFIVGFSHGLWNNLNNQVSKITSNSEARTVGLYTAYFGAYAFGPITVGRYCLTKSTFKATFITGLCIYGTGVFIYWPSEVLLSYPGFLVANFFVGFGVSIIETAANPFIALCGHSYYSEIRLLLGQSVGGVGKLVGMIIAEKGLWHDISDGPSLLSIQWLYLAIALANVVLALGLYYLPLPEATDDDLQLQTQPGLPQLNQIFTALAQSERRFRYINCRVIFMTLSMAFFAQFLYCGVYESNSLFLNQTLDTPGLSTTSFNYGIIANATTVGGRVVFAATCIFLPPRVVLLISFAGALIFSILVLSITNVDPNTTAGLIVVLFFFQSPIWPIIFATGLRRMGRRTKMAAIILTSAESGAGFLPWLSFIVIDHDKRTGQYAYCLVVTFLGLGALYPIYLSVFSKAREQVDRGEKPLPRNQSRGSGSSRSLGDLGTPRYPGTPPAIVVGGIAPAVLSQRRSSRRFSSLSTIMKHAMKWRTHSVADQGIEFDTGVVTERRVNGN</sequence>
<dbReference type="InterPro" id="IPR036259">
    <property type="entry name" value="MFS_trans_sf"/>
</dbReference>
<dbReference type="Proteomes" id="UP000235786">
    <property type="component" value="Unassembled WGS sequence"/>
</dbReference>
<feature type="transmembrane region" description="Helical" evidence="4">
    <location>
        <begin position="577"/>
        <end position="594"/>
    </location>
</feature>
<keyword evidence="4" id="KW-0812">Transmembrane</keyword>
<gene>
    <name evidence="6" type="ORF">L207DRAFT_439727</name>
</gene>
<feature type="transmembrane region" description="Helical" evidence="4">
    <location>
        <begin position="180"/>
        <end position="204"/>
    </location>
</feature>
<feature type="transmembrane region" description="Helical" evidence="4">
    <location>
        <begin position="715"/>
        <end position="736"/>
    </location>
</feature>
<feature type="transmembrane region" description="Helical" evidence="4">
    <location>
        <begin position="833"/>
        <end position="855"/>
    </location>
</feature>
<feature type="transmembrane region" description="Helical" evidence="4">
    <location>
        <begin position="139"/>
        <end position="160"/>
    </location>
</feature>
<evidence type="ECO:0000256" key="1">
    <source>
        <dbReference type="ARBA" id="ARBA00004429"/>
    </source>
</evidence>
<feature type="compositionally biased region" description="Low complexity" evidence="3">
    <location>
        <begin position="875"/>
        <end position="888"/>
    </location>
</feature>
<dbReference type="GO" id="GO:0022857">
    <property type="term" value="F:transmembrane transporter activity"/>
    <property type="evidence" value="ECO:0007669"/>
    <property type="project" value="InterPro"/>
</dbReference>
<feature type="transmembrane region" description="Helical" evidence="4">
    <location>
        <begin position="769"/>
        <end position="790"/>
    </location>
</feature>
<dbReference type="Gene3D" id="1.20.1250.20">
    <property type="entry name" value="MFS general substrate transporter like domains"/>
    <property type="match status" value="2"/>
</dbReference>
<feature type="transmembrane region" description="Helical" evidence="4">
    <location>
        <begin position="60"/>
        <end position="82"/>
    </location>
</feature>
<dbReference type="AlphaFoldDB" id="A0A2J6R3I2"/>
<feature type="transmembrane region" description="Helical" evidence="4">
    <location>
        <begin position="675"/>
        <end position="695"/>
    </location>
</feature>
<keyword evidence="4" id="KW-1133">Transmembrane helix</keyword>
<feature type="transmembrane region" description="Helical" evidence="4">
    <location>
        <begin position="216"/>
        <end position="240"/>
    </location>
</feature>
<feature type="domain" description="Rhodopsin" evidence="5">
    <location>
        <begin position="44"/>
        <end position="293"/>
    </location>
</feature>
<protein>
    <submittedName>
        <fullName evidence="6">MFS general substrate transporter</fullName>
    </submittedName>
</protein>
<dbReference type="GO" id="GO:0005886">
    <property type="term" value="C:plasma membrane"/>
    <property type="evidence" value="ECO:0007669"/>
    <property type="project" value="UniProtKB-SubCell"/>
</dbReference>
<dbReference type="PANTHER" id="PTHR43702:SF13">
    <property type="entry name" value="MONOSACCHARIDE TRANSPORTER, PUTATIVE (AFU_ORTHOLOGUE AFUA_4G06630)-RELATED"/>
    <property type="match status" value="1"/>
</dbReference>
<feature type="transmembrane region" description="Helical" evidence="4">
    <location>
        <begin position="486"/>
        <end position="507"/>
    </location>
</feature>
<keyword evidence="2" id="KW-1003">Cell membrane</keyword>
<dbReference type="EMBL" id="KZ613957">
    <property type="protein sequence ID" value="PMD33074.1"/>
    <property type="molecule type" value="Genomic_DNA"/>
</dbReference>
<dbReference type="OrthoDB" id="3524062at2759"/>
<feature type="region of interest" description="Disordered" evidence="3">
    <location>
        <begin position="865"/>
        <end position="888"/>
    </location>
</feature>
<evidence type="ECO:0000256" key="3">
    <source>
        <dbReference type="SAM" id="MobiDB-lite"/>
    </source>
</evidence>
<dbReference type="InterPro" id="IPR050375">
    <property type="entry name" value="MFS_TsgA-like"/>
</dbReference>
<dbReference type="Pfam" id="PF20684">
    <property type="entry name" value="Fung_rhodopsin"/>
    <property type="match status" value="1"/>
</dbReference>
<feature type="transmembrane region" description="Helical" evidence="4">
    <location>
        <begin position="743"/>
        <end position="763"/>
    </location>
</feature>